<name>A0A1G2CWC5_9BACT</name>
<keyword evidence="1" id="KW-0812">Transmembrane</keyword>
<sequence length="148" mass="16307">MKRIVAITILLGYVTLVPFCFFGGMLSAQVSTMEMDMDVGPVHQVSDCGMSISGCVQSMDTGAIGSMMNHVGMYLSLSQTPLLTLSLMTVIIALFLLVATGLIDAYLRAFLARVFVHLRARRADEPRNRIRQSILNWLSLFETSPNFA</sequence>
<gene>
    <name evidence="2" type="ORF">A2845_04425</name>
</gene>
<comment type="caution">
    <text evidence="2">The sequence shown here is derived from an EMBL/GenBank/DDBJ whole genome shotgun (WGS) entry which is preliminary data.</text>
</comment>
<proteinExistence type="predicted"/>
<evidence type="ECO:0000313" key="3">
    <source>
        <dbReference type="Proteomes" id="UP000177122"/>
    </source>
</evidence>
<dbReference type="EMBL" id="MHLI01000017">
    <property type="protein sequence ID" value="OGZ04951.1"/>
    <property type="molecule type" value="Genomic_DNA"/>
</dbReference>
<reference evidence="2 3" key="1">
    <citation type="journal article" date="2016" name="Nat. Commun.">
        <title>Thousands of microbial genomes shed light on interconnected biogeochemical processes in an aquifer system.</title>
        <authorList>
            <person name="Anantharaman K."/>
            <person name="Brown C.T."/>
            <person name="Hug L.A."/>
            <person name="Sharon I."/>
            <person name="Castelle C.J."/>
            <person name="Probst A.J."/>
            <person name="Thomas B.C."/>
            <person name="Singh A."/>
            <person name="Wilkins M.J."/>
            <person name="Karaoz U."/>
            <person name="Brodie E.L."/>
            <person name="Williams K.H."/>
            <person name="Hubbard S.S."/>
            <person name="Banfield J.F."/>
        </authorList>
    </citation>
    <scope>NUCLEOTIDE SEQUENCE [LARGE SCALE GENOMIC DNA]</scope>
</reference>
<accession>A0A1G2CWC5</accession>
<keyword evidence="1" id="KW-0472">Membrane</keyword>
<protein>
    <submittedName>
        <fullName evidence="2">Uncharacterized protein</fullName>
    </submittedName>
</protein>
<keyword evidence="1" id="KW-1133">Transmembrane helix</keyword>
<evidence type="ECO:0000256" key="1">
    <source>
        <dbReference type="SAM" id="Phobius"/>
    </source>
</evidence>
<feature type="transmembrane region" description="Helical" evidence="1">
    <location>
        <begin position="82"/>
        <end position="103"/>
    </location>
</feature>
<evidence type="ECO:0000313" key="2">
    <source>
        <dbReference type="EMBL" id="OGZ04951.1"/>
    </source>
</evidence>
<dbReference type="Proteomes" id="UP000177122">
    <property type="component" value="Unassembled WGS sequence"/>
</dbReference>
<organism evidence="2 3">
    <name type="scientific">Candidatus Lloydbacteria bacterium RIFCSPHIGHO2_01_FULL_49_22</name>
    <dbReference type="NCBI Taxonomy" id="1798658"/>
    <lineage>
        <taxon>Bacteria</taxon>
        <taxon>Candidatus Lloydiibacteriota</taxon>
    </lineage>
</organism>
<dbReference type="AlphaFoldDB" id="A0A1G2CWC5"/>